<accession>A0A139AJD1</accession>
<dbReference type="EMBL" id="KQ965749">
    <property type="protein sequence ID" value="KXS16910.1"/>
    <property type="molecule type" value="Genomic_DNA"/>
</dbReference>
<proteinExistence type="predicted"/>
<dbReference type="AlphaFoldDB" id="A0A139AJD1"/>
<sequence length="176" mass="19912">MRIVTGKTSFAELSRHSTWNSNQLKRSDEDDRDPATVLDQIGNNILRLTTQTAKQEPPLFSSPYEVELACRFVRDAADPDALILMREIFEAAFVEFPKSGFVILSAIQYLLAFPSESTLLVHPNETNAEKADELLLKISKMKVPFDVQFMGFLSEKLIEQSQKSREVQKSELNVSS</sequence>
<protein>
    <submittedName>
        <fullName evidence="1">Uncharacterized protein</fullName>
    </submittedName>
</protein>
<dbReference type="OrthoDB" id="2150992at2759"/>
<organism evidence="1 2">
    <name type="scientific">Gonapodya prolifera (strain JEL478)</name>
    <name type="common">Monoblepharis prolifera</name>
    <dbReference type="NCBI Taxonomy" id="1344416"/>
    <lineage>
        <taxon>Eukaryota</taxon>
        <taxon>Fungi</taxon>
        <taxon>Fungi incertae sedis</taxon>
        <taxon>Chytridiomycota</taxon>
        <taxon>Chytridiomycota incertae sedis</taxon>
        <taxon>Monoblepharidomycetes</taxon>
        <taxon>Monoblepharidales</taxon>
        <taxon>Gonapodyaceae</taxon>
        <taxon>Gonapodya</taxon>
    </lineage>
</organism>
<evidence type="ECO:0000313" key="1">
    <source>
        <dbReference type="EMBL" id="KXS16910.1"/>
    </source>
</evidence>
<reference evidence="1 2" key="1">
    <citation type="journal article" date="2015" name="Genome Biol. Evol.">
        <title>Phylogenomic analyses indicate that early fungi evolved digesting cell walls of algal ancestors of land plants.</title>
        <authorList>
            <person name="Chang Y."/>
            <person name="Wang S."/>
            <person name="Sekimoto S."/>
            <person name="Aerts A.L."/>
            <person name="Choi C."/>
            <person name="Clum A."/>
            <person name="LaButti K.M."/>
            <person name="Lindquist E.A."/>
            <person name="Yee Ngan C."/>
            <person name="Ohm R.A."/>
            <person name="Salamov A.A."/>
            <person name="Grigoriev I.V."/>
            <person name="Spatafora J.W."/>
            <person name="Berbee M.L."/>
        </authorList>
    </citation>
    <scope>NUCLEOTIDE SEQUENCE [LARGE SCALE GENOMIC DNA]</scope>
    <source>
        <strain evidence="1 2">JEL478</strain>
    </source>
</reference>
<keyword evidence="2" id="KW-1185">Reference proteome</keyword>
<dbReference type="STRING" id="1344416.A0A139AJD1"/>
<evidence type="ECO:0000313" key="2">
    <source>
        <dbReference type="Proteomes" id="UP000070544"/>
    </source>
</evidence>
<gene>
    <name evidence="1" type="ORF">M427DRAFT_30746</name>
</gene>
<dbReference type="Proteomes" id="UP000070544">
    <property type="component" value="Unassembled WGS sequence"/>
</dbReference>
<name>A0A139AJD1_GONPJ</name>